<keyword evidence="3" id="KW-1185">Reference proteome</keyword>
<evidence type="ECO:0000313" key="2">
    <source>
        <dbReference type="EMBL" id="CEE03036.1"/>
    </source>
</evidence>
<dbReference type="RefSeq" id="WP_034773105.1">
    <property type="nucleotide sequence ID" value="NZ_CCRF01000098.1"/>
</dbReference>
<sequence>MEYKVRTEPLELQVMRILIARADLAESDRQYYRNLEKGYEGELFFDSITRQLQSNCLILNDLLLEANHSTFQIDSLIIFPNSLQVFDIKNNEGDHYFEEEKLFIKPNLEISNPVDQIKRTENRFRRWVKDHGFSFPIVVNIVFVNPRFTLYQAPMNMPFIFHSQLDRYFEQLDSHTGKLTSKHKLLADQLINSQVSKEPFIKLPTYDYGNLRKGIICEKCNKIAVAVDRGKHCLCLDCGHKELVETAVLRSVEEIKLLFPDRKITTNLVHEWCKVVPSKKRINRILEKNLKKSGKNKWVYFE</sequence>
<evidence type="ECO:0000313" key="3">
    <source>
        <dbReference type="Proteomes" id="UP000040576"/>
    </source>
</evidence>
<dbReference type="EMBL" id="CCRF01000098">
    <property type="protein sequence ID" value="CEE03036.1"/>
    <property type="molecule type" value="Genomic_DNA"/>
</dbReference>
<dbReference type="Pfam" id="PF08378">
    <property type="entry name" value="NERD"/>
    <property type="match status" value="1"/>
</dbReference>
<dbReference type="Proteomes" id="UP000040576">
    <property type="component" value="Unassembled WGS sequence"/>
</dbReference>
<protein>
    <submittedName>
        <fullName evidence="2">NERD domain-containing protein</fullName>
    </submittedName>
</protein>
<proteinExistence type="predicted"/>
<feature type="domain" description="NERD" evidence="1">
    <location>
        <begin position="37"/>
        <end position="147"/>
    </location>
</feature>
<accession>A0A090IY66</accession>
<dbReference type="InterPro" id="IPR011528">
    <property type="entry name" value="NERD"/>
</dbReference>
<dbReference type="AlphaFoldDB" id="A0A090IY66"/>
<gene>
    <name evidence="2" type="ORF">BT1A1_3254</name>
</gene>
<reference evidence="2 3" key="1">
    <citation type="submission" date="2014-07" db="EMBL/GenBank/DDBJ databases">
        <authorList>
            <person name="Wibberg Daniel"/>
        </authorList>
    </citation>
    <scope>NUCLEOTIDE SEQUENCE [LARGE SCALE GENOMIC DNA]</scope>
</reference>
<evidence type="ECO:0000259" key="1">
    <source>
        <dbReference type="PROSITE" id="PS50965"/>
    </source>
</evidence>
<name>A0A090IY66_9BACI</name>
<dbReference type="PROSITE" id="PS50965">
    <property type="entry name" value="NERD"/>
    <property type="match status" value="1"/>
</dbReference>
<organism evidence="2 3">
    <name type="scientific">Caldibacillus thermoamylovorans</name>
    <dbReference type="NCBI Taxonomy" id="35841"/>
    <lineage>
        <taxon>Bacteria</taxon>
        <taxon>Bacillati</taxon>
        <taxon>Bacillota</taxon>
        <taxon>Bacilli</taxon>
        <taxon>Bacillales</taxon>
        <taxon>Bacillaceae</taxon>
        <taxon>Caldibacillus</taxon>
    </lineage>
</organism>